<protein>
    <submittedName>
        <fullName evidence="7">DUF4870 domain-containing protein</fullName>
    </submittedName>
</protein>
<evidence type="ECO:0000256" key="3">
    <source>
        <dbReference type="ARBA" id="ARBA00022989"/>
    </source>
</evidence>
<keyword evidence="4 6" id="KW-0472">Membrane</keyword>
<accession>A0A8T6R2H1</accession>
<gene>
    <name evidence="7" type="ORF">EPD83_007235</name>
</gene>
<dbReference type="Proteomes" id="UP000287866">
    <property type="component" value="Unassembled WGS sequence"/>
</dbReference>
<evidence type="ECO:0000313" key="7">
    <source>
        <dbReference type="EMBL" id="NHA67844.1"/>
    </source>
</evidence>
<dbReference type="Pfam" id="PF09685">
    <property type="entry name" value="MamF_MmsF"/>
    <property type="match status" value="1"/>
</dbReference>
<feature type="transmembrane region" description="Helical" evidence="6">
    <location>
        <begin position="138"/>
        <end position="160"/>
    </location>
</feature>
<dbReference type="RefSeq" id="WP_165566405.1">
    <property type="nucleotide sequence ID" value="NZ_SAYU02000017.1"/>
</dbReference>
<evidence type="ECO:0000256" key="1">
    <source>
        <dbReference type="ARBA" id="ARBA00004141"/>
    </source>
</evidence>
<organism evidence="7 8">
    <name type="scientific">Phycicoccus flavus</name>
    <dbReference type="NCBI Taxonomy" id="2502783"/>
    <lineage>
        <taxon>Bacteria</taxon>
        <taxon>Bacillati</taxon>
        <taxon>Actinomycetota</taxon>
        <taxon>Actinomycetes</taxon>
        <taxon>Micrococcales</taxon>
        <taxon>Intrasporangiaceae</taxon>
        <taxon>Phycicoccus</taxon>
    </lineage>
</organism>
<evidence type="ECO:0000256" key="4">
    <source>
        <dbReference type="ARBA" id="ARBA00023136"/>
    </source>
</evidence>
<evidence type="ECO:0000256" key="2">
    <source>
        <dbReference type="ARBA" id="ARBA00022692"/>
    </source>
</evidence>
<reference evidence="7" key="1">
    <citation type="submission" date="2020-03" db="EMBL/GenBank/DDBJ databases">
        <title>Phycicoccus flavus sp. nov., a novel endophytic actinobacterium isolated from branch of Kandelia candel.</title>
        <authorList>
            <person name="Tuo L."/>
        </authorList>
    </citation>
    <scope>NUCLEOTIDE SEQUENCE</scope>
    <source>
        <strain evidence="7">CMS6Z-2</strain>
    </source>
</reference>
<comment type="subcellular location">
    <subcellularLocation>
        <location evidence="1">Membrane</location>
        <topology evidence="1">Multi-pass membrane protein</topology>
    </subcellularLocation>
</comment>
<feature type="transmembrane region" description="Helical" evidence="6">
    <location>
        <begin position="81"/>
        <end position="103"/>
    </location>
</feature>
<keyword evidence="8" id="KW-1185">Reference proteome</keyword>
<dbReference type="InterPro" id="IPR019109">
    <property type="entry name" value="MamF_MmsF"/>
</dbReference>
<proteinExistence type="predicted"/>
<sequence length="178" mass="18513">MTDHPQGDRPEGGSPFANPTPPPPPAEQSGSAAPPPPPPGGQEYRQPYGAPAPGTYGGSTPTPMSQQEEKTWGAAAHGVSLAATVLSGGFLSFVAALVVYLVVKDRGPFVRAHAANALNVQIVASIVFLVSLPLMAVFIGFLTFGVAWIVAVILHVVGLIKANNGEWWTPPLTPSFVR</sequence>
<evidence type="ECO:0000313" key="8">
    <source>
        <dbReference type="Proteomes" id="UP000287866"/>
    </source>
</evidence>
<name>A0A8T6R2H1_9MICO</name>
<evidence type="ECO:0000256" key="6">
    <source>
        <dbReference type="SAM" id="Phobius"/>
    </source>
</evidence>
<feature type="transmembrane region" description="Helical" evidence="6">
    <location>
        <begin position="115"/>
        <end position="132"/>
    </location>
</feature>
<comment type="caution">
    <text evidence="7">The sequence shown here is derived from an EMBL/GenBank/DDBJ whole genome shotgun (WGS) entry which is preliminary data.</text>
</comment>
<dbReference type="AlphaFoldDB" id="A0A8T6R2H1"/>
<keyword evidence="2 6" id="KW-0812">Transmembrane</keyword>
<evidence type="ECO:0000256" key="5">
    <source>
        <dbReference type="SAM" id="MobiDB-lite"/>
    </source>
</evidence>
<feature type="compositionally biased region" description="Low complexity" evidence="5">
    <location>
        <begin position="47"/>
        <end position="63"/>
    </location>
</feature>
<feature type="compositionally biased region" description="Basic and acidic residues" evidence="5">
    <location>
        <begin position="1"/>
        <end position="11"/>
    </location>
</feature>
<keyword evidence="3 6" id="KW-1133">Transmembrane helix</keyword>
<feature type="region of interest" description="Disordered" evidence="5">
    <location>
        <begin position="1"/>
        <end position="71"/>
    </location>
</feature>
<dbReference type="EMBL" id="SAYU02000017">
    <property type="protein sequence ID" value="NHA67844.1"/>
    <property type="molecule type" value="Genomic_DNA"/>
</dbReference>